<evidence type="ECO:0000256" key="1">
    <source>
        <dbReference type="ARBA" id="ARBA00021292"/>
    </source>
</evidence>
<keyword evidence="2 5" id="KW-0808">Transferase</keyword>
<dbReference type="InterPro" id="IPR001296">
    <property type="entry name" value="Glyco_trans_1"/>
</dbReference>
<dbReference type="InterPro" id="IPR050194">
    <property type="entry name" value="Glycosyltransferase_grp1"/>
</dbReference>
<keyword evidence="6" id="KW-1185">Reference proteome</keyword>
<feature type="region of interest" description="Disordered" evidence="3">
    <location>
        <begin position="298"/>
        <end position="318"/>
    </location>
</feature>
<accession>A0A285VRX9</accession>
<dbReference type="Gene3D" id="3.40.50.2000">
    <property type="entry name" value="Glycogen Phosphorylase B"/>
    <property type="match status" value="2"/>
</dbReference>
<evidence type="ECO:0000313" key="5">
    <source>
        <dbReference type="EMBL" id="SOC56802.1"/>
    </source>
</evidence>
<evidence type="ECO:0000256" key="3">
    <source>
        <dbReference type="SAM" id="MobiDB-lite"/>
    </source>
</evidence>
<dbReference type="AlphaFoldDB" id="A0A285VRX9"/>
<dbReference type="Proteomes" id="UP000219688">
    <property type="component" value="Unassembled WGS sequence"/>
</dbReference>
<dbReference type="CDD" id="cd03801">
    <property type="entry name" value="GT4_PimA-like"/>
    <property type="match status" value="1"/>
</dbReference>
<proteinExistence type="predicted"/>
<dbReference type="GO" id="GO:0016758">
    <property type="term" value="F:hexosyltransferase activity"/>
    <property type="evidence" value="ECO:0007669"/>
    <property type="project" value="TreeGrafter"/>
</dbReference>
<protein>
    <recommendedName>
        <fullName evidence="1">D-inositol 3-phosphate glycosyltransferase</fullName>
    </recommendedName>
</protein>
<gene>
    <name evidence="5" type="ORF">SAMN05421879_1098</name>
</gene>
<sequence>MRLLLVVPDRPSEAPSGGDRYDAALASALRGRGVDVRVVRVPGRWPWPTPGERRGLAAVLAGGREPVLVDGLVGSAAPGETVACAAVRPTAVLLHSRLSSGAGASGAEAAELDRRESAALHAVGLVVVPSRFAERELAKAYGVTGVVVAPPGTDPAPVATGSAGQGPPQLLTMGAVTPVKNHAVLLDALALVRDLPWTAVCAGPVPDPAHLAELRRRSATAGLADRVSWPGPLSGADLDRLWDGTDLLVHPSRSETYGLVVAEAHARGIPTVVGRGTGAEETLSGPAIPAVLPAVSPDMDAETPEASRSAYPSAELPGDAVATDRPEVLAETLRGWLTDPALRRRWRDTALARRGGLPGWDRTADTVQQALARLASPARA</sequence>
<evidence type="ECO:0000313" key="6">
    <source>
        <dbReference type="Proteomes" id="UP000219688"/>
    </source>
</evidence>
<name>A0A285VRX9_9MICO</name>
<evidence type="ECO:0000259" key="4">
    <source>
        <dbReference type="Pfam" id="PF00534"/>
    </source>
</evidence>
<feature type="domain" description="Glycosyl transferase family 1" evidence="4">
    <location>
        <begin position="165"/>
        <end position="283"/>
    </location>
</feature>
<dbReference type="PANTHER" id="PTHR45947:SF3">
    <property type="entry name" value="SULFOQUINOVOSYL TRANSFERASE SQD2"/>
    <property type="match status" value="1"/>
</dbReference>
<evidence type="ECO:0000256" key="2">
    <source>
        <dbReference type="ARBA" id="ARBA00022679"/>
    </source>
</evidence>
<dbReference type="SUPFAM" id="SSF53756">
    <property type="entry name" value="UDP-Glycosyltransferase/glycogen phosphorylase"/>
    <property type="match status" value="1"/>
</dbReference>
<dbReference type="RefSeq" id="WP_141401490.1">
    <property type="nucleotide sequence ID" value="NZ_OBQK01000009.1"/>
</dbReference>
<reference evidence="6" key="1">
    <citation type="submission" date="2017-08" db="EMBL/GenBank/DDBJ databases">
        <authorList>
            <person name="Varghese N."/>
            <person name="Submissions S."/>
        </authorList>
    </citation>
    <scope>NUCLEOTIDE SEQUENCE [LARGE SCALE GENOMIC DNA]</scope>
    <source>
        <strain evidence="6">USBA17B2</strain>
    </source>
</reference>
<dbReference type="PANTHER" id="PTHR45947">
    <property type="entry name" value="SULFOQUINOVOSYL TRANSFERASE SQD2"/>
    <property type="match status" value="1"/>
</dbReference>
<organism evidence="5 6">
    <name type="scientific">Ornithinimicrobium cerasi</name>
    <dbReference type="NCBI Taxonomy" id="2248773"/>
    <lineage>
        <taxon>Bacteria</taxon>
        <taxon>Bacillati</taxon>
        <taxon>Actinomycetota</taxon>
        <taxon>Actinomycetes</taxon>
        <taxon>Micrococcales</taxon>
        <taxon>Ornithinimicrobiaceae</taxon>
        <taxon>Ornithinimicrobium</taxon>
    </lineage>
</organism>
<dbReference type="Pfam" id="PF00534">
    <property type="entry name" value="Glycos_transf_1"/>
    <property type="match status" value="1"/>
</dbReference>
<dbReference type="EMBL" id="OBQK01000009">
    <property type="protein sequence ID" value="SOC56802.1"/>
    <property type="molecule type" value="Genomic_DNA"/>
</dbReference>